<dbReference type="Gene3D" id="3.40.50.150">
    <property type="entry name" value="Vaccinia Virus protein VP39"/>
    <property type="match status" value="1"/>
</dbReference>
<sequence>MKKEIKKFLSKLLPSGYFKERIKLVIYRIGKAKNVDFDVIKNEDDKIVFKTTYNDLSFYTIEGLYTIVADFDYYQHFYKVKDGDFVIDAGANVGNIALLFSKNVGEKGMVFCFEPDQYNIDFLKESFSLNPYLPKNWKVYDLLLWNENTQLDFQEAGTVGSSAVWFSDQANLVKKEAVTIDSWSQLQHLERLDFIKMDIEGAEIEALEGCVEIIEKFKPNFAIASYHIVNNEPTYIKLEQFFEKIGYPYKTITFRGNEIITFAGPTIQK</sequence>
<protein>
    <recommendedName>
        <fullName evidence="1">Methyltransferase FkbM domain-containing protein</fullName>
    </recommendedName>
</protein>
<gene>
    <name evidence="2" type="ORF">GCM10022388_00590</name>
</gene>
<dbReference type="InterPro" id="IPR029063">
    <property type="entry name" value="SAM-dependent_MTases_sf"/>
</dbReference>
<dbReference type="InterPro" id="IPR006342">
    <property type="entry name" value="FkbM_mtfrase"/>
</dbReference>
<feature type="domain" description="Methyltransferase FkbM" evidence="1">
    <location>
        <begin position="88"/>
        <end position="248"/>
    </location>
</feature>
<keyword evidence="3" id="KW-1185">Reference proteome</keyword>
<dbReference type="NCBIfam" id="TIGR01444">
    <property type="entry name" value="fkbM_fam"/>
    <property type="match status" value="1"/>
</dbReference>
<evidence type="ECO:0000259" key="1">
    <source>
        <dbReference type="Pfam" id="PF05050"/>
    </source>
</evidence>
<dbReference type="EMBL" id="BAABCS010000002">
    <property type="protein sequence ID" value="GAA4039936.1"/>
    <property type="molecule type" value="Genomic_DNA"/>
</dbReference>
<comment type="caution">
    <text evidence="2">The sequence shown here is derived from an EMBL/GenBank/DDBJ whole genome shotgun (WGS) entry which is preliminary data.</text>
</comment>
<reference evidence="3" key="1">
    <citation type="journal article" date="2019" name="Int. J. Syst. Evol. Microbiol.">
        <title>The Global Catalogue of Microorganisms (GCM) 10K type strain sequencing project: providing services to taxonomists for standard genome sequencing and annotation.</title>
        <authorList>
            <consortium name="The Broad Institute Genomics Platform"/>
            <consortium name="The Broad Institute Genome Sequencing Center for Infectious Disease"/>
            <person name="Wu L."/>
            <person name="Ma J."/>
        </authorList>
    </citation>
    <scope>NUCLEOTIDE SEQUENCE [LARGE SCALE GENOMIC DNA]</scope>
    <source>
        <strain evidence="3">JCM 17068</strain>
    </source>
</reference>
<dbReference type="RefSeq" id="WP_345088947.1">
    <property type="nucleotide sequence ID" value="NZ_BAABCS010000002.1"/>
</dbReference>
<name>A0ABP7UBR7_9FLAO</name>
<dbReference type="SUPFAM" id="SSF53335">
    <property type="entry name" value="S-adenosyl-L-methionine-dependent methyltransferases"/>
    <property type="match status" value="1"/>
</dbReference>
<dbReference type="PANTHER" id="PTHR34203">
    <property type="entry name" value="METHYLTRANSFERASE, FKBM FAMILY PROTEIN"/>
    <property type="match status" value="1"/>
</dbReference>
<organism evidence="2 3">
    <name type="scientific">Flavobacterium chungnamense</name>
    <dbReference type="NCBI Taxonomy" id="706182"/>
    <lineage>
        <taxon>Bacteria</taxon>
        <taxon>Pseudomonadati</taxon>
        <taxon>Bacteroidota</taxon>
        <taxon>Flavobacteriia</taxon>
        <taxon>Flavobacteriales</taxon>
        <taxon>Flavobacteriaceae</taxon>
        <taxon>Flavobacterium</taxon>
    </lineage>
</organism>
<dbReference type="PANTHER" id="PTHR34203:SF15">
    <property type="entry name" value="SLL1173 PROTEIN"/>
    <property type="match status" value="1"/>
</dbReference>
<proteinExistence type="predicted"/>
<evidence type="ECO:0000313" key="2">
    <source>
        <dbReference type="EMBL" id="GAA4039936.1"/>
    </source>
</evidence>
<dbReference type="Pfam" id="PF05050">
    <property type="entry name" value="Methyltransf_21"/>
    <property type="match status" value="1"/>
</dbReference>
<evidence type="ECO:0000313" key="3">
    <source>
        <dbReference type="Proteomes" id="UP001500426"/>
    </source>
</evidence>
<dbReference type="Proteomes" id="UP001500426">
    <property type="component" value="Unassembled WGS sequence"/>
</dbReference>
<accession>A0ABP7UBR7</accession>
<dbReference type="InterPro" id="IPR052514">
    <property type="entry name" value="SAM-dependent_MTase"/>
</dbReference>